<dbReference type="PANTHER" id="PTHR11092:SF0">
    <property type="entry name" value="EPIMERASE FAMILY PROTEIN SDR39U1"/>
    <property type="match status" value="1"/>
</dbReference>
<dbReference type="Pfam" id="PF08338">
    <property type="entry name" value="DUF1731"/>
    <property type="match status" value="1"/>
</dbReference>
<proteinExistence type="predicted"/>
<dbReference type="InterPro" id="IPR013549">
    <property type="entry name" value="DUF1731"/>
</dbReference>
<dbReference type="SUPFAM" id="SSF51735">
    <property type="entry name" value="NAD(P)-binding Rossmann-fold domains"/>
    <property type="match status" value="1"/>
</dbReference>
<dbReference type="InterPro" id="IPR001509">
    <property type="entry name" value="Epimerase_deHydtase"/>
</dbReference>
<sequence length="236" mass="25553">MDCRPTEANIDQLRDSRVEATRALVEASTRLAAPVSRWLQASTTAIYSDAGEQRITESSPIPDPGLPQMTGVARPWEAAAADAHTAHLVTLRTSVVVDADTPALDRLMLLAKLGVGGTVGTGRQWFSWIHIRDWLRIARAALGLEPGVDLPPGTVIAATDRPIRNRDLMAGLRRAAGRRFGLPTPAPLVRLGSVFLRTDPLLALTGRHTTSAVLADLGWEFEFPTFDAALADLLRR</sequence>
<name>A0ABW4L1W5_9MICO</name>
<evidence type="ECO:0000313" key="3">
    <source>
        <dbReference type="EMBL" id="MFD1717443.1"/>
    </source>
</evidence>
<evidence type="ECO:0000313" key="4">
    <source>
        <dbReference type="Proteomes" id="UP001597277"/>
    </source>
</evidence>
<feature type="domain" description="NAD-dependent epimerase/dehydratase" evidence="1">
    <location>
        <begin position="13"/>
        <end position="142"/>
    </location>
</feature>
<dbReference type="InterPro" id="IPR036291">
    <property type="entry name" value="NAD(P)-bd_dom_sf"/>
</dbReference>
<reference evidence="4" key="1">
    <citation type="journal article" date="2019" name="Int. J. Syst. Evol. Microbiol.">
        <title>The Global Catalogue of Microorganisms (GCM) 10K type strain sequencing project: providing services to taxonomists for standard genome sequencing and annotation.</title>
        <authorList>
            <consortium name="The Broad Institute Genomics Platform"/>
            <consortium name="The Broad Institute Genome Sequencing Center for Infectious Disease"/>
            <person name="Wu L."/>
            <person name="Ma J."/>
        </authorList>
    </citation>
    <scope>NUCLEOTIDE SEQUENCE [LARGE SCALE GENOMIC DNA]</scope>
    <source>
        <strain evidence="4">JCM 17130</strain>
    </source>
</reference>
<feature type="domain" description="DUF1731" evidence="2">
    <location>
        <begin position="184"/>
        <end position="233"/>
    </location>
</feature>
<dbReference type="EMBL" id="JBHUEE010000002">
    <property type="protein sequence ID" value="MFD1717443.1"/>
    <property type="molecule type" value="Genomic_DNA"/>
</dbReference>
<evidence type="ECO:0000259" key="1">
    <source>
        <dbReference type="Pfam" id="PF01370"/>
    </source>
</evidence>
<comment type="caution">
    <text evidence="3">The sequence shown here is derived from an EMBL/GenBank/DDBJ whole genome shotgun (WGS) entry which is preliminary data.</text>
</comment>
<keyword evidence="4" id="KW-1185">Reference proteome</keyword>
<dbReference type="PANTHER" id="PTHR11092">
    <property type="entry name" value="SUGAR NUCLEOTIDE EPIMERASE RELATED"/>
    <property type="match status" value="1"/>
</dbReference>
<accession>A0ABW4L1W5</accession>
<protein>
    <submittedName>
        <fullName evidence="3">DUF1731 domain-containing protein</fullName>
    </submittedName>
</protein>
<dbReference type="Gene3D" id="3.40.50.720">
    <property type="entry name" value="NAD(P)-binding Rossmann-like Domain"/>
    <property type="match status" value="1"/>
</dbReference>
<gene>
    <name evidence="3" type="ORF">ACFSE6_06330</name>
</gene>
<evidence type="ECO:0000259" key="2">
    <source>
        <dbReference type="Pfam" id="PF08338"/>
    </source>
</evidence>
<dbReference type="Pfam" id="PF01370">
    <property type="entry name" value="Epimerase"/>
    <property type="match status" value="1"/>
</dbReference>
<dbReference type="Proteomes" id="UP001597277">
    <property type="component" value="Unassembled WGS sequence"/>
</dbReference>
<dbReference type="RefSeq" id="WP_388003682.1">
    <property type="nucleotide sequence ID" value="NZ_JBHUEE010000002.1"/>
</dbReference>
<organism evidence="3 4">
    <name type="scientific">Georgenia deserti</name>
    <dbReference type="NCBI Taxonomy" id="2093781"/>
    <lineage>
        <taxon>Bacteria</taxon>
        <taxon>Bacillati</taxon>
        <taxon>Actinomycetota</taxon>
        <taxon>Actinomycetes</taxon>
        <taxon>Micrococcales</taxon>
        <taxon>Bogoriellaceae</taxon>
        <taxon>Georgenia</taxon>
    </lineage>
</organism>